<organism evidence="2">
    <name type="scientific">Burkholderia pseudomallei 1710a</name>
    <dbReference type="NCBI Taxonomy" id="320371"/>
    <lineage>
        <taxon>Bacteria</taxon>
        <taxon>Pseudomonadati</taxon>
        <taxon>Pseudomonadota</taxon>
        <taxon>Betaproteobacteria</taxon>
        <taxon>Burkholderiales</taxon>
        <taxon>Burkholderiaceae</taxon>
        <taxon>Burkholderia</taxon>
        <taxon>pseudomallei group</taxon>
    </lineage>
</organism>
<evidence type="ECO:0000259" key="1">
    <source>
        <dbReference type="PROSITE" id="PS01124"/>
    </source>
</evidence>
<dbReference type="InterPro" id="IPR018060">
    <property type="entry name" value="HTH_AraC"/>
</dbReference>
<protein>
    <recommendedName>
        <fullName evidence="1">HTH araC/xylS-type domain-containing protein</fullName>
    </recommendedName>
</protein>
<dbReference type="Pfam" id="PF12833">
    <property type="entry name" value="HTH_18"/>
    <property type="match status" value="1"/>
</dbReference>
<accession>A0A0E1W121</accession>
<evidence type="ECO:0000313" key="2">
    <source>
        <dbReference type="EMBL" id="EET06006.1"/>
    </source>
</evidence>
<dbReference type="Proteomes" id="UP000001812">
    <property type="component" value="Chromosome I"/>
</dbReference>
<reference evidence="2" key="1">
    <citation type="submission" date="2009-05" db="EMBL/GenBank/DDBJ databases">
        <authorList>
            <person name="Harkins D.M."/>
            <person name="DeShazer D."/>
            <person name="Woods D.E."/>
            <person name="Brinkac L.M."/>
            <person name="Brown K.A."/>
            <person name="Hung G.C."/>
            <person name="Tuanyok A."/>
            <person name="Zhang B."/>
            <person name="Nierman W.C."/>
        </authorList>
    </citation>
    <scope>NUCLEOTIDE SEQUENCE [LARGE SCALE GENOMIC DNA]</scope>
    <source>
        <strain evidence="2">1710a</strain>
    </source>
</reference>
<dbReference type="GO" id="GO:0003700">
    <property type="term" value="F:DNA-binding transcription factor activity"/>
    <property type="evidence" value="ECO:0007669"/>
    <property type="project" value="InterPro"/>
</dbReference>
<dbReference type="EMBL" id="CM000832">
    <property type="protein sequence ID" value="EET06006.1"/>
    <property type="molecule type" value="Genomic_DNA"/>
</dbReference>
<gene>
    <name evidence="2" type="ORF">BURPS1710A_4091</name>
</gene>
<proteinExistence type="predicted"/>
<name>A0A0E1W121_BURPE</name>
<dbReference type="HOGENOM" id="CLU_1068240_0_0_4"/>
<dbReference type="RefSeq" id="WP_004527801.1">
    <property type="nucleotide sequence ID" value="NZ_CM000832.1"/>
</dbReference>
<sequence length="277" mass="30301">MPAYRRLHAPHPRLRDIVNCYFVELGRAGPMLYPATPSASITVFASGASVHTNGIAHAETLMCRPQRSAVWATLLPGTTYVSVVFRPGQIRRVMPRGASAAYDDGSPLDAVFPRAAVHALVDGVRGAPTLGHAVAALEDWLMAQAHVAEEFDAGGILLPPACVDAPREALTAQFSRSPRQLERLFIDTFGASQREMRSLLRYARTLSRLIAADFALPALSDMAIDCGYYDHAQMTRAFRRYAGMAPVQLAAAVRDARQASMTMYRYELADKRILLDA</sequence>
<dbReference type="GO" id="GO:0043565">
    <property type="term" value="F:sequence-specific DNA binding"/>
    <property type="evidence" value="ECO:0007669"/>
    <property type="project" value="InterPro"/>
</dbReference>
<feature type="domain" description="HTH araC/xylS-type" evidence="1">
    <location>
        <begin position="168"/>
        <end position="252"/>
    </location>
</feature>
<dbReference type="PROSITE" id="PS01124">
    <property type="entry name" value="HTH_ARAC_FAMILY_2"/>
    <property type="match status" value="1"/>
</dbReference>
<dbReference type="AlphaFoldDB" id="A0A0E1W121"/>
<dbReference type="SMART" id="SM00342">
    <property type="entry name" value="HTH_ARAC"/>
    <property type="match status" value="1"/>
</dbReference>
<dbReference type="Gene3D" id="1.10.10.60">
    <property type="entry name" value="Homeodomain-like"/>
    <property type="match status" value="1"/>
</dbReference>